<feature type="region of interest" description="Disordered" evidence="1">
    <location>
        <begin position="98"/>
        <end position="119"/>
    </location>
</feature>
<keyword evidence="3" id="KW-1185">Reference proteome</keyword>
<dbReference type="EMBL" id="MU250558">
    <property type="protein sequence ID" value="KAG7441572.1"/>
    <property type="molecule type" value="Genomic_DNA"/>
</dbReference>
<evidence type="ECO:0000256" key="1">
    <source>
        <dbReference type="SAM" id="MobiDB-lite"/>
    </source>
</evidence>
<dbReference type="RefSeq" id="XP_043035072.1">
    <property type="nucleotide sequence ID" value="XM_043177778.1"/>
</dbReference>
<name>A0A9P7VJ57_9AGAR</name>
<dbReference type="AlphaFoldDB" id="A0A9P7VJ57"/>
<organism evidence="2 3">
    <name type="scientific">Guyanagaster necrorhizus</name>
    <dbReference type="NCBI Taxonomy" id="856835"/>
    <lineage>
        <taxon>Eukaryota</taxon>
        <taxon>Fungi</taxon>
        <taxon>Dikarya</taxon>
        <taxon>Basidiomycota</taxon>
        <taxon>Agaricomycotina</taxon>
        <taxon>Agaricomycetes</taxon>
        <taxon>Agaricomycetidae</taxon>
        <taxon>Agaricales</taxon>
        <taxon>Marasmiineae</taxon>
        <taxon>Physalacriaceae</taxon>
        <taxon>Guyanagaster</taxon>
    </lineage>
</organism>
<comment type="caution">
    <text evidence="2">The sequence shown here is derived from an EMBL/GenBank/DDBJ whole genome shotgun (WGS) entry which is preliminary data.</text>
</comment>
<proteinExistence type="predicted"/>
<feature type="region of interest" description="Disordered" evidence="1">
    <location>
        <begin position="322"/>
        <end position="349"/>
    </location>
</feature>
<dbReference type="GeneID" id="66100065"/>
<evidence type="ECO:0000313" key="2">
    <source>
        <dbReference type="EMBL" id="KAG7441572.1"/>
    </source>
</evidence>
<reference evidence="2" key="1">
    <citation type="submission" date="2020-11" db="EMBL/GenBank/DDBJ databases">
        <title>Adaptations for nitrogen fixation in a non-lichenized fungal sporocarp promotes dispersal by wood-feeding termites.</title>
        <authorList>
            <consortium name="DOE Joint Genome Institute"/>
            <person name="Koch R.A."/>
            <person name="Yoon G."/>
            <person name="Arayal U."/>
            <person name="Lail K."/>
            <person name="Amirebrahimi M."/>
            <person name="Labutti K."/>
            <person name="Lipzen A."/>
            <person name="Riley R."/>
            <person name="Barry K."/>
            <person name="Henrissat B."/>
            <person name="Grigoriev I.V."/>
            <person name="Herr J.R."/>
            <person name="Aime M.C."/>
        </authorList>
    </citation>
    <scope>NUCLEOTIDE SEQUENCE</scope>
    <source>
        <strain evidence="2">MCA 3950</strain>
    </source>
</reference>
<gene>
    <name evidence="2" type="ORF">BT62DRAFT_1011374</name>
</gene>
<sequence length="349" mass="38125">MMQSVNIRSVRPASRDPATTAAEMNLSNLKYTCMNDGIGVYDLSASVPPFPSANTETPLTSSDVKKQARAWLSGAQTLEILGARPDYNHSARAARKFGLTGEGAASSRQSSETDKESRGLAASDRLVDRFDSQICKIRTHILLPFGDPKYANLMGFLDVSSIDSFISFGVYARILRDISTYVNSLEILDVLSKFTIIGLTPLQNKQLANPLKRSASALIQAEHANCQQKTTCVFFKQFLAGSEHGGETVLRGVRTLYAKESIEDESEELNHDKCSGSLQNDGCGGSQEIYFIQLRAQVYPTLISPRSIAIGKSQILRSTLLRGTDAPPSTNVAHAAGGPEIDERRDRRF</sequence>
<accession>A0A9P7VJ57</accession>
<evidence type="ECO:0000313" key="3">
    <source>
        <dbReference type="Proteomes" id="UP000812287"/>
    </source>
</evidence>
<dbReference type="Proteomes" id="UP000812287">
    <property type="component" value="Unassembled WGS sequence"/>
</dbReference>
<protein>
    <submittedName>
        <fullName evidence="2">Uncharacterized protein</fullName>
    </submittedName>
</protein>